<evidence type="ECO:0000259" key="2">
    <source>
        <dbReference type="PROSITE" id="PS50235"/>
    </source>
</evidence>
<dbReference type="GO" id="GO:0005634">
    <property type="term" value="C:nucleus"/>
    <property type="evidence" value="ECO:0007669"/>
    <property type="project" value="TreeGrafter"/>
</dbReference>
<feature type="region of interest" description="Disordered" evidence="1">
    <location>
        <begin position="280"/>
        <end position="314"/>
    </location>
</feature>
<dbReference type="SUPFAM" id="SSF54001">
    <property type="entry name" value="Cysteine proteinases"/>
    <property type="match status" value="1"/>
</dbReference>
<evidence type="ECO:0000313" key="4">
    <source>
        <dbReference type="Proteomes" id="UP000278807"/>
    </source>
</evidence>
<evidence type="ECO:0000313" key="3">
    <source>
        <dbReference type="EMBL" id="VDO03143.1"/>
    </source>
</evidence>
<feature type="region of interest" description="Disordered" evidence="1">
    <location>
        <begin position="1"/>
        <end position="68"/>
    </location>
</feature>
<dbReference type="Pfam" id="PF00443">
    <property type="entry name" value="UCH"/>
    <property type="match status" value="1"/>
</dbReference>
<accession>A0A0R3TJL6</accession>
<dbReference type="PROSITE" id="PS00973">
    <property type="entry name" value="USP_2"/>
    <property type="match status" value="1"/>
</dbReference>
<dbReference type="EMBL" id="UZAE01012029">
    <property type="protein sequence ID" value="VDO03143.1"/>
    <property type="molecule type" value="Genomic_DNA"/>
</dbReference>
<dbReference type="AlphaFoldDB" id="A0A0R3TJL6"/>
<evidence type="ECO:0000313" key="5">
    <source>
        <dbReference type="WBParaSite" id="HNAJ_0000728701-mRNA-1"/>
    </source>
</evidence>
<reference evidence="3 4" key="2">
    <citation type="submission" date="2018-11" db="EMBL/GenBank/DDBJ databases">
        <authorList>
            <consortium name="Pathogen Informatics"/>
        </authorList>
    </citation>
    <scope>NUCLEOTIDE SEQUENCE [LARGE SCALE GENOMIC DNA]</scope>
</reference>
<dbReference type="WBParaSite" id="HNAJ_0000728701-mRNA-1">
    <property type="protein sequence ID" value="HNAJ_0000728701-mRNA-1"/>
    <property type="gene ID" value="HNAJ_0000728701"/>
</dbReference>
<dbReference type="PROSITE" id="PS50235">
    <property type="entry name" value="USP_3"/>
    <property type="match status" value="1"/>
</dbReference>
<protein>
    <submittedName>
        <fullName evidence="5">USP domain-containing protein</fullName>
    </submittedName>
</protein>
<reference evidence="5" key="1">
    <citation type="submission" date="2017-02" db="UniProtKB">
        <authorList>
            <consortium name="WormBaseParasite"/>
        </authorList>
    </citation>
    <scope>IDENTIFICATION</scope>
</reference>
<dbReference type="Proteomes" id="UP000278807">
    <property type="component" value="Unassembled WGS sequence"/>
</dbReference>
<dbReference type="Gene3D" id="3.90.70.10">
    <property type="entry name" value="Cysteine proteinases"/>
    <property type="match status" value="1"/>
</dbReference>
<proteinExistence type="predicted"/>
<feature type="domain" description="USP" evidence="2">
    <location>
        <begin position="1"/>
        <end position="193"/>
    </location>
</feature>
<dbReference type="InterPro" id="IPR028889">
    <property type="entry name" value="USP"/>
</dbReference>
<dbReference type="GO" id="GO:0004843">
    <property type="term" value="F:cysteine-type deubiquitinase activity"/>
    <property type="evidence" value="ECO:0007669"/>
    <property type="project" value="InterPro"/>
</dbReference>
<feature type="compositionally biased region" description="Basic and acidic residues" evidence="1">
    <location>
        <begin position="9"/>
        <end position="23"/>
    </location>
</feature>
<dbReference type="InterPro" id="IPR018200">
    <property type="entry name" value="USP_CS"/>
</dbReference>
<organism evidence="5">
    <name type="scientific">Rodentolepis nana</name>
    <name type="common">Dwarf tapeworm</name>
    <name type="synonym">Hymenolepis nana</name>
    <dbReference type="NCBI Taxonomy" id="102285"/>
    <lineage>
        <taxon>Eukaryota</taxon>
        <taxon>Metazoa</taxon>
        <taxon>Spiralia</taxon>
        <taxon>Lophotrochozoa</taxon>
        <taxon>Platyhelminthes</taxon>
        <taxon>Cestoda</taxon>
        <taxon>Eucestoda</taxon>
        <taxon>Cyclophyllidea</taxon>
        <taxon>Hymenolepididae</taxon>
        <taxon>Rodentolepis</taxon>
    </lineage>
</organism>
<feature type="region of interest" description="Disordered" evidence="1">
    <location>
        <begin position="207"/>
        <end position="267"/>
    </location>
</feature>
<keyword evidence="4" id="KW-1185">Reference proteome</keyword>
<dbReference type="GO" id="GO:0005829">
    <property type="term" value="C:cytosol"/>
    <property type="evidence" value="ECO:0007669"/>
    <property type="project" value="TreeGrafter"/>
</dbReference>
<dbReference type="STRING" id="102285.A0A0R3TJL6"/>
<dbReference type="PANTHER" id="PTHR24006">
    <property type="entry name" value="UBIQUITIN CARBOXYL-TERMINAL HYDROLASE"/>
    <property type="match status" value="1"/>
</dbReference>
<dbReference type="InterPro" id="IPR038765">
    <property type="entry name" value="Papain-like_cys_pep_sf"/>
</dbReference>
<evidence type="ECO:0000256" key="1">
    <source>
        <dbReference type="SAM" id="MobiDB-lite"/>
    </source>
</evidence>
<dbReference type="PANTHER" id="PTHR24006:SF943">
    <property type="entry name" value="UBIQUITIN CARBOXYL-TERMINAL HYDROLASE PUF"/>
    <property type="match status" value="1"/>
</dbReference>
<dbReference type="InterPro" id="IPR050164">
    <property type="entry name" value="Peptidase_C19"/>
</dbReference>
<dbReference type="OrthoDB" id="6280231at2759"/>
<name>A0A0R3TJL6_RODNA</name>
<feature type="compositionally biased region" description="Low complexity" evidence="1">
    <location>
        <begin position="58"/>
        <end position="68"/>
    </location>
</feature>
<dbReference type="InterPro" id="IPR001394">
    <property type="entry name" value="Peptidase_C19_UCH"/>
</dbReference>
<dbReference type="GO" id="GO:0016579">
    <property type="term" value="P:protein deubiquitination"/>
    <property type="evidence" value="ECO:0007669"/>
    <property type="project" value="InterPro"/>
</dbReference>
<feature type="compositionally biased region" description="Polar residues" evidence="1">
    <location>
        <begin position="295"/>
        <end position="314"/>
    </location>
</feature>
<feature type="compositionally biased region" description="Polar residues" evidence="1">
    <location>
        <begin position="221"/>
        <end position="254"/>
    </location>
</feature>
<gene>
    <name evidence="3" type="ORF">HNAJ_LOCUS7283</name>
</gene>
<sequence>MQSNLFTDTAKKNSMEAATESRKMGFHLYDPDEEDEQEESAKEPQLIPTELVPPRAGSSSLLKLPSSRSESIDAQSPCFVYELTGIVIHSGQAHAGHYYSFIRDRGRMEPYKGFDRERSQSITAMLGPHNFQNPIRNFVRTDTLTQGADDIATGKDASQPERWLKFNDTYIEEVDMTDEFLQQECFGGTYLAETPVDEGRSQKPRFSVDLVHSPVPRGSHRSVQFSRPLHSNSTNTTSVTRQPQLSLGQTSNHLRASPIPSGRPSSTCLFALSGSNGGLDGRKDSLTGEIRSDSPVDSTLPTAGSGTNADNASSSADEMLHRIRKQNLAFLRDQSILSPDYVSFTYNLAQGVLVDTAALQLEPERAIMGCQMVANFLFATYLALHASVKVSISPELCKRLLGLCAPAPQNGGEKSSHHHTSASEQASLQEAGTKLDTHWMETLLALMTANAQAISWSLGFLVRSPTKPILNYVLACPKPQLRHQSARLVGIVLSTFYASKDASILDAALNNLVDYLLDLLSVEVPTYTHHCGSYFGLLRGYVETCPHASVHLSNRSGTRRLLCFLVEEDSEHEETLSIDTGALSPIPPNPISTSIGTEAGPLSIAVPSIVSPQKDAGFPTWASALRNWTASQGKELGNFYLLLAHMLLQSNFDQFRNCRKSTYYLN</sequence>
<feature type="compositionally biased region" description="Basic and acidic residues" evidence="1">
    <location>
        <begin position="280"/>
        <end position="294"/>
    </location>
</feature>